<comment type="caution">
    <text evidence="3">The sequence shown here is derived from an EMBL/GenBank/DDBJ whole genome shotgun (WGS) entry which is preliminary data.</text>
</comment>
<evidence type="ECO:0000313" key="3">
    <source>
        <dbReference type="EMBL" id="GAA0550245.1"/>
    </source>
</evidence>
<organism evidence="3 4">
    <name type="scientific">Rheinheimera aquimaris</name>
    <dbReference type="NCBI Taxonomy" id="412437"/>
    <lineage>
        <taxon>Bacteria</taxon>
        <taxon>Pseudomonadati</taxon>
        <taxon>Pseudomonadota</taxon>
        <taxon>Gammaproteobacteria</taxon>
        <taxon>Chromatiales</taxon>
        <taxon>Chromatiaceae</taxon>
        <taxon>Rheinheimera</taxon>
    </lineage>
</organism>
<keyword evidence="1" id="KW-0472">Membrane</keyword>
<dbReference type="PROSITE" id="PS50965">
    <property type="entry name" value="NERD"/>
    <property type="match status" value="1"/>
</dbReference>
<proteinExistence type="predicted"/>
<keyword evidence="1" id="KW-1133">Transmembrane helix</keyword>
<feature type="domain" description="NERD" evidence="2">
    <location>
        <begin position="131"/>
        <end position="248"/>
    </location>
</feature>
<feature type="transmembrane region" description="Helical" evidence="1">
    <location>
        <begin position="94"/>
        <end position="124"/>
    </location>
</feature>
<evidence type="ECO:0000313" key="4">
    <source>
        <dbReference type="Proteomes" id="UP001501169"/>
    </source>
</evidence>
<evidence type="ECO:0000259" key="2">
    <source>
        <dbReference type="PROSITE" id="PS50965"/>
    </source>
</evidence>
<dbReference type="InterPro" id="IPR011528">
    <property type="entry name" value="NERD"/>
</dbReference>
<dbReference type="Proteomes" id="UP001501169">
    <property type="component" value="Unassembled WGS sequence"/>
</dbReference>
<evidence type="ECO:0000256" key="1">
    <source>
        <dbReference type="SAM" id="Phobius"/>
    </source>
</evidence>
<accession>A0ABP3NPE6</accession>
<reference evidence="4" key="1">
    <citation type="journal article" date="2019" name="Int. J. Syst. Evol. Microbiol.">
        <title>The Global Catalogue of Microorganisms (GCM) 10K type strain sequencing project: providing services to taxonomists for standard genome sequencing and annotation.</title>
        <authorList>
            <consortium name="The Broad Institute Genomics Platform"/>
            <consortium name="The Broad Institute Genome Sequencing Center for Infectious Disease"/>
            <person name="Wu L."/>
            <person name="Ma J."/>
        </authorList>
    </citation>
    <scope>NUCLEOTIDE SEQUENCE [LARGE SCALE GENOMIC DNA]</scope>
    <source>
        <strain evidence="4">JCM 14331</strain>
    </source>
</reference>
<keyword evidence="1" id="KW-0812">Transmembrane</keyword>
<dbReference type="EMBL" id="BAAAEO010000002">
    <property type="protein sequence ID" value="GAA0550245.1"/>
    <property type="molecule type" value="Genomic_DNA"/>
</dbReference>
<gene>
    <name evidence="3" type="ORF">GCM10009098_17430</name>
</gene>
<dbReference type="Pfam" id="PF08378">
    <property type="entry name" value="NERD"/>
    <property type="match status" value="1"/>
</dbReference>
<keyword evidence="4" id="KW-1185">Reference proteome</keyword>
<protein>
    <recommendedName>
        <fullName evidence="2">NERD domain-containing protein</fullName>
    </recommendedName>
</protein>
<sequence length="313" mass="35182">MLQQQADRFAGQPNSRNYQDARRELNNHCQNPIPAPDKELNLTNIPVKTITVGNTKNTAATQPANPNVVVTAKPQPVKPTPSAIPKPADILKQLFAPVLALFGSLLAFLLLIVVVMGLLALFLARHGARIKGALAERVLHKVLVKELPASYQHYRNLVIPTEQGDLTEIDHLVVSAYGIFVIEVKNYRGWIFGGEKQPRWTVQRFRSKHQFMNPLHQNYKHTEAIKHVLGLNGKDSDAVHSIVAFSQRAEFNSQIPQNVMYIDLVGDYLQQFYQPCFDDEQVRQFTARLNFALASRKALSKLHLAQVKTQKAA</sequence>
<name>A0ABP3NPE6_9GAMM</name>